<proteinExistence type="inferred from homology"/>
<dbReference type="PANTHER" id="PTHR43653:SF1">
    <property type="entry name" value="CYTOCHROME C-TYPE BIOGENESIS PROTEIN CCMF"/>
    <property type="match status" value="1"/>
</dbReference>
<dbReference type="PRINTS" id="PR01410">
    <property type="entry name" value="CCBIOGENESIS"/>
</dbReference>
<reference evidence="13 14" key="1">
    <citation type="submission" date="2020-08" db="EMBL/GenBank/DDBJ databases">
        <title>Genomic Encyclopedia of Type Strains, Phase IV (KMG-IV): sequencing the most valuable type-strain genomes for metagenomic binning, comparative biology and taxonomic classification.</title>
        <authorList>
            <person name="Goeker M."/>
        </authorList>
    </citation>
    <scope>NUCLEOTIDE SEQUENCE [LARGE SCALE GENOMIC DNA]</scope>
    <source>
        <strain evidence="13 14">DSM 24448</strain>
    </source>
</reference>
<name>A0A7W9A3B5_9CAUL</name>
<evidence type="ECO:0000256" key="5">
    <source>
        <dbReference type="ARBA" id="ARBA00022692"/>
    </source>
</evidence>
<feature type="transmembrane region" description="Helical" evidence="10">
    <location>
        <begin position="359"/>
        <end position="381"/>
    </location>
</feature>
<dbReference type="GO" id="GO:0015232">
    <property type="term" value="F:heme transmembrane transporter activity"/>
    <property type="evidence" value="ECO:0007669"/>
    <property type="project" value="InterPro"/>
</dbReference>
<feature type="transmembrane region" description="Helical" evidence="10">
    <location>
        <begin position="396"/>
        <end position="420"/>
    </location>
</feature>
<feature type="transmembrane region" description="Helical" evidence="10">
    <location>
        <begin position="631"/>
        <end position="651"/>
    </location>
</feature>
<comment type="caution">
    <text evidence="13">The sequence shown here is derived from an EMBL/GenBank/DDBJ whole genome shotgun (WGS) entry which is preliminary data.</text>
</comment>
<dbReference type="OrthoDB" id="9761451at2"/>
<dbReference type="GO" id="GO:0005886">
    <property type="term" value="C:plasma membrane"/>
    <property type="evidence" value="ECO:0007669"/>
    <property type="project" value="UniProtKB-SubCell"/>
</dbReference>
<dbReference type="Pfam" id="PF16327">
    <property type="entry name" value="CcmF_C"/>
    <property type="match status" value="1"/>
</dbReference>
<feature type="transmembrane region" description="Helical" evidence="10">
    <location>
        <begin position="178"/>
        <end position="198"/>
    </location>
</feature>
<keyword evidence="3" id="KW-1003">Cell membrane</keyword>
<evidence type="ECO:0000256" key="1">
    <source>
        <dbReference type="ARBA" id="ARBA00004429"/>
    </source>
</evidence>
<keyword evidence="6" id="KW-0201">Cytochrome c-type biogenesis</keyword>
<feature type="domain" description="Cytochrome c-type biogenesis protein CcmF C-terminal" evidence="12">
    <location>
        <begin position="322"/>
        <end position="653"/>
    </location>
</feature>
<dbReference type="GO" id="GO:0017004">
    <property type="term" value="P:cytochrome complex assembly"/>
    <property type="evidence" value="ECO:0007669"/>
    <property type="project" value="UniProtKB-KW"/>
</dbReference>
<keyword evidence="5 10" id="KW-0812">Transmembrane</keyword>
<gene>
    <name evidence="13" type="ORF">FHS65_001390</name>
</gene>
<keyword evidence="7 10" id="KW-1133">Transmembrane helix</keyword>
<dbReference type="InterPro" id="IPR003567">
    <property type="entry name" value="Cyt_c_biogenesis"/>
</dbReference>
<dbReference type="InterPro" id="IPR002541">
    <property type="entry name" value="Cyt_c_assembly"/>
</dbReference>
<feature type="transmembrane region" description="Helical" evidence="10">
    <location>
        <begin position="122"/>
        <end position="145"/>
    </location>
</feature>
<dbReference type="EMBL" id="JACIJB010000004">
    <property type="protein sequence ID" value="MBB5660644.1"/>
    <property type="molecule type" value="Genomic_DNA"/>
</dbReference>
<feature type="domain" description="Cytochrome c assembly protein" evidence="11">
    <location>
        <begin position="89"/>
        <end position="302"/>
    </location>
</feature>
<feature type="transmembrane region" description="Helical" evidence="10">
    <location>
        <begin position="496"/>
        <end position="520"/>
    </location>
</feature>
<comment type="subcellular location">
    <subcellularLocation>
        <location evidence="1">Cell inner membrane</location>
        <topology evidence="1">Multi-pass membrane protein</topology>
    </subcellularLocation>
</comment>
<keyword evidence="14" id="KW-1185">Reference proteome</keyword>
<accession>A0A7W9A3B5</accession>
<evidence type="ECO:0000313" key="13">
    <source>
        <dbReference type="EMBL" id="MBB5660644.1"/>
    </source>
</evidence>
<dbReference type="AlphaFoldDB" id="A0A7W9A3B5"/>
<dbReference type="Proteomes" id="UP000548978">
    <property type="component" value="Unassembled WGS sequence"/>
</dbReference>
<evidence type="ECO:0000256" key="6">
    <source>
        <dbReference type="ARBA" id="ARBA00022748"/>
    </source>
</evidence>
<feature type="transmembrane region" description="Helical" evidence="10">
    <location>
        <begin position="6"/>
        <end position="29"/>
    </location>
</feature>
<feature type="transmembrane region" description="Helical" evidence="10">
    <location>
        <begin position="432"/>
        <end position="450"/>
    </location>
</feature>
<comment type="function">
    <text evidence="9">Required for the biogenesis of c-type cytochromes. Possible subunit of a heme lyase.</text>
</comment>
<dbReference type="InterPro" id="IPR003568">
    <property type="entry name" value="Cyt_c_biogenesis_CcmF"/>
</dbReference>
<sequence>MIVELGAFALCLALALSGLQVVASVAGRLRSSPVLAGAGEGAGLAAFLAVGLAFGVLIYAFVVSDFSVSNVALNSHTDKPMLYKVAGAWGSHEGSLVLWCLVLTGFGALLARARTGEAGLPFGLKAVAVAAQGGLGALFLAFVLFTSNPFVRLSPVPVEGASLNPLLQDPALALHPPLLYGGYVGLSVCFSLAVAALIEGRPGAGFWPAWGRWIRPWALASWALLTAGIALGSFWAYYELGWGGWWFWDPVENASFMPWLAAAALLHSAVVTERRGALIGWTVFLALVAFSLSMLGAFLVRSGVLTSVHAFAVDPERGLMLLGILGLTAGAAFTLFALRAGQLTGRTLFAPISREGALVVNNLFLSVAAATVLVGTLYPLVLEAAGGATISVGPPYFAVTFTPLMAMALIILPMGPLLGWKRGDLIGALQRLAWAAGLSLLFALIVWGLFRPREALTGAGLALGAWLVLGALAELTERIRLFGKRTPGELGRRTRALPLAAWGMTAAHAGLGLFVLGAVVETGLKVETARPLEIGQTVAAGPYQATLRAVEIIEGPNYLAESATLEVEPLGGGRPETVRAEKRFFPAGGQTTTEVGLSFHGLDDVYLVLGERRLSDSGERAWTVRMNWNPWARLIFLGPALMALGGLLSLLDRRLRTVDTTRRKRSPA</sequence>
<dbReference type="PRINTS" id="PR01411">
    <property type="entry name" value="CCMFBIOGNSIS"/>
</dbReference>
<evidence type="ECO:0000256" key="4">
    <source>
        <dbReference type="ARBA" id="ARBA00022519"/>
    </source>
</evidence>
<dbReference type="GO" id="GO:0020037">
    <property type="term" value="F:heme binding"/>
    <property type="evidence" value="ECO:0007669"/>
    <property type="project" value="InterPro"/>
</dbReference>
<feature type="transmembrane region" description="Helical" evidence="10">
    <location>
        <begin position="82"/>
        <end position="110"/>
    </location>
</feature>
<evidence type="ECO:0000256" key="2">
    <source>
        <dbReference type="ARBA" id="ARBA00009186"/>
    </source>
</evidence>
<evidence type="ECO:0000256" key="10">
    <source>
        <dbReference type="SAM" id="Phobius"/>
    </source>
</evidence>
<evidence type="ECO:0000256" key="9">
    <source>
        <dbReference type="ARBA" id="ARBA00037230"/>
    </source>
</evidence>
<feature type="transmembrane region" description="Helical" evidence="10">
    <location>
        <begin position="278"/>
        <end position="299"/>
    </location>
</feature>
<keyword evidence="4" id="KW-0997">Cell inner membrane</keyword>
<evidence type="ECO:0000259" key="11">
    <source>
        <dbReference type="Pfam" id="PF01578"/>
    </source>
</evidence>
<feature type="transmembrane region" description="Helical" evidence="10">
    <location>
        <begin position="319"/>
        <end position="338"/>
    </location>
</feature>
<feature type="transmembrane region" description="Helical" evidence="10">
    <location>
        <begin position="219"/>
        <end position="238"/>
    </location>
</feature>
<keyword evidence="8 10" id="KW-0472">Membrane</keyword>
<dbReference type="Pfam" id="PF01578">
    <property type="entry name" value="Cytochrom_C_asm"/>
    <property type="match status" value="1"/>
</dbReference>
<dbReference type="InterPro" id="IPR032523">
    <property type="entry name" value="CcmF_C"/>
</dbReference>
<evidence type="ECO:0000256" key="3">
    <source>
        <dbReference type="ARBA" id="ARBA00022475"/>
    </source>
</evidence>
<dbReference type="RefSeq" id="WP_123287811.1">
    <property type="nucleotide sequence ID" value="NZ_JACIJB010000004.1"/>
</dbReference>
<comment type="similarity">
    <text evidence="2">Belongs to the CcmF/CycK/Ccl1/NrfE/CcsA family.</text>
</comment>
<dbReference type="NCBIfam" id="NF007691">
    <property type="entry name" value="PRK10369.1"/>
    <property type="match status" value="1"/>
</dbReference>
<feature type="transmembrane region" description="Helical" evidence="10">
    <location>
        <begin position="456"/>
        <end position="475"/>
    </location>
</feature>
<organism evidence="13 14">
    <name type="scientific">Brevundimonas halotolerans</name>
    <dbReference type="NCBI Taxonomy" id="69670"/>
    <lineage>
        <taxon>Bacteria</taxon>
        <taxon>Pseudomonadati</taxon>
        <taxon>Pseudomonadota</taxon>
        <taxon>Alphaproteobacteria</taxon>
        <taxon>Caulobacterales</taxon>
        <taxon>Caulobacteraceae</taxon>
        <taxon>Brevundimonas</taxon>
    </lineage>
</organism>
<dbReference type="PANTHER" id="PTHR43653">
    <property type="entry name" value="CYTOCHROME C ASSEMBLY PROTEIN-RELATED"/>
    <property type="match status" value="1"/>
</dbReference>
<evidence type="ECO:0000313" key="14">
    <source>
        <dbReference type="Proteomes" id="UP000548978"/>
    </source>
</evidence>
<protein>
    <submittedName>
        <fullName evidence="13">Cytochrome c-type biogenesis protein CcmF</fullName>
    </submittedName>
</protein>
<feature type="transmembrane region" description="Helical" evidence="10">
    <location>
        <begin position="41"/>
        <end position="62"/>
    </location>
</feature>
<evidence type="ECO:0000259" key="12">
    <source>
        <dbReference type="Pfam" id="PF16327"/>
    </source>
</evidence>
<evidence type="ECO:0000256" key="7">
    <source>
        <dbReference type="ARBA" id="ARBA00022989"/>
    </source>
</evidence>
<feature type="transmembrane region" description="Helical" evidence="10">
    <location>
        <begin position="254"/>
        <end position="271"/>
    </location>
</feature>
<evidence type="ECO:0000256" key="8">
    <source>
        <dbReference type="ARBA" id="ARBA00023136"/>
    </source>
</evidence>